<name>A0A8S5P0I6_9CAUD</name>
<proteinExistence type="predicted"/>
<accession>A0A8S5P0I6</accession>
<keyword evidence="1" id="KW-0812">Transmembrane</keyword>
<dbReference type="EMBL" id="BK015299">
    <property type="protein sequence ID" value="DAE00144.1"/>
    <property type="molecule type" value="Genomic_DNA"/>
</dbReference>
<feature type="transmembrane region" description="Helical" evidence="1">
    <location>
        <begin position="6"/>
        <end position="24"/>
    </location>
</feature>
<evidence type="ECO:0000313" key="2">
    <source>
        <dbReference type="EMBL" id="DAE00144.1"/>
    </source>
</evidence>
<reference evidence="2" key="1">
    <citation type="journal article" date="2021" name="Proc. Natl. Acad. Sci. U.S.A.">
        <title>A Catalog of Tens of Thousands of Viruses from Human Metagenomes Reveals Hidden Associations with Chronic Diseases.</title>
        <authorList>
            <person name="Tisza M.J."/>
            <person name="Buck C.B."/>
        </authorList>
    </citation>
    <scope>NUCLEOTIDE SEQUENCE</scope>
    <source>
        <strain evidence="2">CtTBR23</strain>
    </source>
</reference>
<evidence type="ECO:0000256" key="1">
    <source>
        <dbReference type="SAM" id="Phobius"/>
    </source>
</evidence>
<keyword evidence="1" id="KW-0472">Membrane</keyword>
<sequence>MIQTSVIIATALPSVLSGIILAIIGQQQKKAEARAKDRIEREELTLEAINAIFCVTKELVDCVLYEKPPNGELKEAFEYKQSVKHKIENYQRKKVSKM</sequence>
<protein>
    <submittedName>
        <fullName evidence="2">Uncharacterized protein</fullName>
    </submittedName>
</protein>
<organism evidence="2">
    <name type="scientific">Siphoviridae sp. ctTBR23</name>
    <dbReference type="NCBI Taxonomy" id="2825515"/>
    <lineage>
        <taxon>Viruses</taxon>
        <taxon>Duplodnaviria</taxon>
        <taxon>Heunggongvirae</taxon>
        <taxon>Uroviricota</taxon>
        <taxon>Caudoviricetes</taxon>
    </lineage>
</organism>
<keyword evidence="1" id="KW-1133">Transmembrane helix</keyword>